<dbReference type="AlphaFoldDB" id="A0A4V7IAY2"/>
<proteinExistence type="predicted"/>
<keyword evidence="2 5" id="KW-0808">Transferase</keyword>
<sequence length="374" mass="41242">MKFAEKFTKAAISKCPLSAILPSQLASSSFVKKALTFDTLTFHKDPIMNKFNSNNTPRFKTLEEKRTPKFKSEARPQTARMPEKREKATTIYPAQAQKVGRNGTVQISVKGGQAKEKKTGPLSPRAPEKIRNNRATEMKVFGENACLMLFQQRPEAIVRLWATVEMAKKSGALLSYLAEQKKAYHVVDNEEMARVTGTEHHGGICLLVKKATPFSLEGYLQIPRQRDCLVLLDGVNNAQNIGGIIRTCAFYGVKGIVVENNDLLNSSAAARVAEGGLEFVHALETKHKQIALTQLRNAGYQVVHLTQQKQATALAKTTLAAKAVFVLAEHVSNDIEYSEDTNVQLSFANPLHSGLNVAVNAGVLLASWYQQHIL</sequence>
<dbReference type="SMART" id="SM00967">
    <property type="entry name" value="SpoU_sub_bind"/>
    <property type="match status" value="1"/>
</dbReference>
<protein>
    <submittedName>
        <fullName evidence="5">rRNA methyltransferase</fullName>
    </submittedName>
</protein>
<dbReference type="PIRSF" id="PIRSF006280">
    <property type="entry name" value="YfiF_prd"/>
    <property type="match status" value="1"/>
</dbReference>
<gene>
    <name evidence="5" type="ORF">F542_14890</name>
</gene>
<dbReference type="InterPro" id="IPR016479">
    <property type="entry name" value="YfiF_prd"/>
</dbReference>
<evidence type="ECO:0000256" key="3">
    <source>
        <dbReference type="SAM" id="MobiDB-lite"/>
    </source>
</evidence>
<dbReference type="Proteomes" id="UP000019091">
    <property type="component" value="Chromosome"/>
</dbReference>
<keyword evidence="1 5" id="KW-0489">Methyltransferase</keyword>
<name>A0A4V7IAY2_BIBTR</name>
<dbReference type="Pfam" id="PF00588">
    <property type="entry name" value="SpoU_methylase"/>
    <property type="match status" value="1"/>
</dbReference>
<dbReference type="GO" id="GO:0032259">
    <property type="term" value="P:methylation"/>
    <property type="evidence" value="ECO:0007669"/>
    <property type="project" value="UniProtKB-KW"/>
</dbReference>
<dbReference type="SUPFAM" id="SSF75217">
    <property type="entry name" value="alpha/beta knot"/>
    <property type="match status" value="1"/>
</dbReference>
<dbReference type="InterPro" id="IPR029028">
    <property type="entry name" value="Alpha/beta_knot_MTases"/>
</dbReference>
<dbReference type="GO" id="GO:0005829">
    <property type="term" value="C:cytosol"/>
    <property type="evidence" value="ECO:0007669"/>
    <property type="project" value="TreeGrafter"/>
</dbReference>
<evidence type="ECO:0000313" key="6">
    <source>
        <dbReference type="Proteomes" id="UP000019091"/>
    </source>
</evidence>
<evidence type="ECO:0000259" key="4">
    <source>
        <dbReference type="SMART" id="SM00967"/>
    </source>
</evidence>
<dbReference type="InterPro" id="IPR013123">
    <property type="entry name" value="SpoU_subst-bd"/>
</dbReference>
<dbReference type="Gene3D" id="3.30.1330.30">
    <property type="match status" value="1"/>
</dbReference>
<dbReference type="Gene3D" id="3.40.1280.10">
    <property type="match status" value="1"/>
</dbReference>
<evidence type="ECO:0000313" key="5">
    <source>
        <dbReference type="EMBL" id="AHG82205.1"/>
    </source>
</evidence>
<dbReference type="GO" id="GO:0003723">
    <property type="term" value="F:RNA binding"/>
    <property type="evidence" value="ECO:0007669"/>
    <property type="project" value="InterPro"/>
</dbReference>
<dbReference type="SUPFAM" id="SSF55315">
    <property type="entry name" value="L30e-like"/>
    <property type="match status" value="1"/>
</dbReference>
<accession>A0A4V7IAY2</accession>
<organism evidence="5 6">
    <name type="scientific">Bibersteinia trehalosi USDA-ARS-USMARC-188</name>
    <dbReference type="NCBI Taxonomy" id="1263829"/>
    <lineage>
        <taxon>Bacteria</taxon>
        <taxon>Pseudomonadati</taxon>
        <taxon>Pseudomonadota</taxon>
        <taxon>Gammaproteobacteria</taxon>
        <taxon>Pasteurellales</taxon>
        <taxon>Pasteurellaceae</taxon>
        <taxon>Bibersteinia</taxon>
    </lineage>
</organism>
<dbReference type="PANTHER" id="PTHR46429:SF2">
    <property type="entry name" value="TRNA_RRNA METHYLTRANSFERASE"/>
    <property type="match status" value="1"/>
</dbReference>
<dbReference type="GO" id="GO:0006396">
    <property type="term" value="P:RNA processing"/>
    <property type="evidence" value="ECO:0007669"/>
    <property type="project" value="InterPro"/>
</dbReference>
<feature type="region of interest" description="Disordered" evidence="3">
    <location>
        <begin position="67"/>
        <end position="88"/>
    </location>
</feature>
<dbReference type="GO" id="GO:0008173">
    <property type="term" value="F:RNA methyltransferase activity"/>
    <property type="evidence" value="ECO:0007669"/>
    <property type="project" value="InterPro"/>
</dbReference>
<evidence type="ECO:0000256" key="1">
    <source>
        <dbReference type="ARBA" id="ARBA00022603"/>
    </source>
</evidence>
<feature type="domain" description="RNA 2-O ribose methyltransferase substrate binding" evidence="4">
    <location>
        <begin position="139"/>
        <end position="214"/>
    </location>
</feature>
<dbReference type="KEGG" id="btre:F542_14890"/>
<dbReference type="PANTHER" id="PTHR46429">
    <property type="entry name" value="23S RRNA (GUANOSINE-2'-O-)-METHYLTRANSFERASE RLMB"/>
    <property type="match status" value="1"/>
</dbReference>
<dbReference type="InterPro" id="IPR001537">
    <property type="entry name" value="SpoU_MeTrfase"/>
</dbReference>
<dbReference type="InterPro" id="IPR004441">
    <property type="entry name" value="rRNA_MeTrfase_TrmH"/>
</dbReference>
<dbReference type="InterPro" id="IPR029064">
    <property type="entry name" value="Ribosomal_eL30-like_sf"/>
</dbReference>
<dbReference type="EMBL" id="CP006954">
    <property type="protein sequence ID" value="AHG82205.1"/>
    <property type="molecule type" value="Genomic_DNA"/>
</dbReference>
<reference evidence="5 6" key="1">
    <citation type="journal article" date="2014" name="Genome Announc.">
        <title>Complete Closed Genome Sequences of Three Bibersteinia trehalosi Nasopharyngeal Isolates from Cattle with Shipping Fever.</title>
        <authorList>
            <person name="Harhay G.P."/>
            <person name="McVey D.S."/>
            <person name="Koren S."/>
            <person name="Phillippy A.M."/>
            <person name="Bono J."/>
            <person name="Harhay D.M."/>
            <person name="Clawson M.L."/>
            <person name="Heaton M.P."/>
            <person name="Chitko-McKown C.G."/>
            <person name="Korlach J."/>
            <person name="Smith T.P."/>
        </authorList>
    </citation>
    <scope>NUCLEOTIDE SEQUENCE [LARGE SCALE GENOMIC DNA]</scope>
    <source>
        <strain evidence="5 6">USDA-ARS-USMARC-188</strain>
    </source>
</reference>
<dbReference type="Pfam" id="PF08032">
    <property type="entry name" value="SpoU_sub_bind"/>
    <property type="match status" value="1"/>
</dbReference>
<dbReference type="InterPro" id="IPR029026">
    <property type="entry name" value="tRNA_m1G_MTases_N"/>
</dbReference>
<evidence type="ECO:0000256" key="2">
    <source>
        <dbReference type="ARBA" id="ARBA00022679"/>
    </source>
</evidence>